<keyword evidence="3" id="KW-1185">Reference proteome</keyword>
<name>A0A0C2N7C1_THEKT</name>
<dbReference type="InterPro" id="IPR001584">
    <property type="entry name" value="Integrase_cat-core"/>
</dbReference>
<dbReference type="InterPro" id="IPR012337">
    <property type="entry name" value="RNaseH-like_sf"/>
</dbReference>
<gene>
    <name evidence="2" type="ORF">RF11_05922</name>
</gene>
<dbReference type="Gene3D" id="3.30.420.10">
    <property type="entry name" value="Ribonuclease H-like superfamily/Ribonuclease H"/>
    <property type="match status" value="1"/>
</dbReference>
<proteinExistence type="predicted"/>
<accession>A0A0C2N7C1</accession>
<organism evidence="2 3">
    <name type="scientific">Thelohanellus kitauei</name>
    <name type="common">Myxosporean</name>
    <dbReference type="NCBI Taxonomy" id="669202"/>
    <lineage>
        <taxon>Eukaryota</taxon>
        <taxon>Metazoa</taxon>
        <taxon>Cnidaria</taxon>
        <taxon>Myxozoa</taxon>
        <taxon>Myxosporea</taxon>
        <taxon>Bivalvulida</taxon>
        <taxon>Platysporina</taxon>
        <taxon>Myxobolidae</taxon>
        <taxon>Thelohanellus</taxon>
    </lineage>
</organism>
<dbReference type="GO" id="GO:0003676">
    <property type="term" value="F:nucleic acid binding"/>
    <property type="evidence" value="ECO:0007669"/>
    <property type="project" value="InterPro"/>
</dbReference>
<dbReference type="InterPro" id="IPR036397">
    <property type="entry name" value="RNaseH_sf"/>
</dbReference>
<evidence type="ECO:0000313" key="2">
    <source>
        <dbReference type="EMBL" id="KII69817.1"/>
    </source>
</evidence>
<reference evidence="2 3" key="1">
    <citation type="journal article" date="2014" name="Genome Biol. Evol.">
        <title>The genome of the myxosporean Thelohanellus kitauei shows adaptations to nutrient acquisition within its fish host.</title>
        <authorList>
            <person name="Yang Y."/>
            <person name="Xiong J."/>
            <person name="Zhou Z."/>
            <person name="Huo F."/>
            <person name="Miao W."/>
            <person name="Ran C."/>
            <person name="Liu Y."/>
            <person name="Zhang J."/>
            <person name="Feng J."/>
            <person name="Wang M."/>
            <person name="Wang M."/>
            <person name="Wang L."/>
            <person name="Yao B."/>
        </authorList>
    </citation>
    <scope>NUCLEOTIDE SEQUENCE [LARGE SCALE GENOMIC DNA]</scope>
    <source>
        <strain evidence="2">Wuqing</strain>
    </source>
</reference>
<dbReference type="Proteomes" id="UP000031668">
    <property type="component" value="Unassembled WGS sequence"/>
</dbReference>
<dbReference type="SUPFAM" id="SSF53098">
    <property type="entry name" value="Ribonuclease H-like"/>
    <property type="match status" value="1"/>
</dbReference>
<comment type="caution">
    <text evidence="2">The sequence shown here is derived from an EMBL/GenBank/DDBJ whole genome shotgun (WGS) entry which is preliminary data.</text>
</comment>
<dbReference type="InterPro" id="IPR050951">
    <property type="entry name" value="Retrovirus_Pol_polyprotein"/>
</dbReference>
<dbReference type="OrthoDB" id="427924at2759"/>
<protein>
    <recommendedName>
        <fullName evidence="1">Integrase catalytic domain-containing protein</fullName>
    </recommendedName>
</protein>
<sequence>MARSTYHPSNYDKRDVVSDNGPQLTSNDFVELLTNNGVKHFKSSLIIKKKTNGQLERTIQTLKSNYHKLINISNIHKRLSIVLLWYRISHHISSGSSPEKVMFRRKSNTLLDNIRPRVTSNLESASI</sequence>
<dbReference type="PANTHER" id="PTHR37984:SF5">
    <property type="entry name" value="PROTEIN NYNRIN-LIKE"/>
    <property type="match status" value="1"/>
</dbReference>
<dbReference type="GO" id="GO:0015074">
    <property type="term" value="P:DNA integration"/>
    <property type="evidence" value="ECO:0007669"/>
    <property type="project" value="InterPro"/>
</dbReference>
<dbReference type="EMBL" id="JWZT01002273">
    <property type="protein sequence ID" value="KII69817.1"/>
    <property type="molecule type" value="Genomic_DNA"/>
</dbReference>
<evidence type="ECO:0000259" key="1">
    <source>
        <dbReference type="PROSITE" id="PS50994"/>
    </source>
</evidence>
<evidence type="ECO:0000313" key="3">
    <source>
        <dbReference type="Proteomes" id="UP000031668"/>
    </source>
</evidence>
<feature type="domain" description="Integrase catalytic" evidence="1">
    <location>
        <begin position="1"/>
        <end position="106"/>
    </location>
</feature>
<dbReference type="AlphaFoldDB" id="A0A0C2N7C1"/>
<dbReference type="PROSITE" id="PS50994">
    <property type="entry name" value="INTEGRASE"/>
    <property type="match status" value="1"/>
</dbReference>
<dbReference type="PANTHER" id="PTHR37984">
    <property type="entry name" value="PROTEIN CBG26694"/>
    <property type="match status" value="1"/>
</dbReference>